<keyword evidence="2" id="KW-1185">Reference proteome</keyword>
<dbReference type="STRING" id="1030841.HMPREF9370_1166"/>
<organism evidence="1 2">
    <name type="scientific">Neisseria wadsworthii 9715</name>
    <dbReference type="NCBI Taxonomy" id="1030841"/>
    <lineage>
        <taxon>Bacteria</taxon>
        <taxon>Pseudomonadati</taxon>
        <taxon>Pseudomonadota</taxon>
        <taxon>Betaproteobacteria</taxon>
        <taxon>Neisseriales</taxon>
        <taxon>Neisseriaceae</taxon>
        <taxon>Neisseria</taxon>
    </lineage>
</organism>
<proteinExistence type="predicted"/>
<dbReference type="PATRIC" id="fig|1030841.3.peg.1146"/>
<comment type="caution">
    <text evidence="1">The sequence shown here is derived from an EMBL/GenBank/DDBJ whole genome shotgun (WGS) entry which is preliminary data.</text>
</comment>
<sequence length="91" mass="10697">MMDKRTYLQAFIIHLQINQIPSKEKSDHIYLSQSNHRFFLEMLVYENGTFETLITDLGSGSFAKREQGEWVDANDLKARLQSYQDILNKAR</sequence>
<protein>
    <submittedName>
        <fullName evidence="1">Uncharacterized protein</fullName>
    </submittedName>
</protein>
<dbReference type="AlphaFoldDB" id="G4CQ06"/>
<dbReference type="HOGENOM" id="CLU_2423909_0_0_4"/>
<evidence type="ECO:0000313" key="1">
    <source>
        <dbReference type="EMBL" id="EGZ47126.1"/>
    </source>
</evidence>
<dbReference type="EMBL" id="AGAZ01000042">
    <property type="protein sequence ID" value="EGZ47126.1"/>
    <property type="molecule type" value="Genomic_DNA"/>
</dbReference>
<dbReference type="Proteomes" id="UP000005336">
    <property type="component" value="Unassembled WGS sequence"/>
</dbReference>
<dbReference type="RefSeq" id="WP_009116307.1">
    <property type="nucleotide sequence ID" value="NZ_JH165159.1"/>
</dbReference>
<reference evidence="1 2" key="1">
    <citation type="submission" date="2011-06" db="EMBL/GenBank/DDBJ databases">
        <authorList>
            <person name="Muzny D."/>
            <person name="Qin X."/>
            <person name="Deng J."/>
            <person name="Jiang H."/>
            <person name="Liu Y."/>
            <person name="Qu J."/>
            <person name="Song X.-Z."/>
            <person name="Zhang L."/>
            <person name="Thornton R."/>
            <person name="Coyle M."/>
            <person name="Francisco L."/>
            <person name="Jackson L."/>
            <person name="Javaid M."/>
            <person name="Korchina V."/>
            <person name="Kovar C."/>
            <person name="Mata R."/>
            <person name="Mathew T."/>
            <person name="Ngo R."/>
            <person name="Nguyen L."/>
            <person name="Nguyen N."/>
            <person name="Okwuonu G."/>
            <person name="Ongeri F."/>
            <person name="Pham C."/>
            <person name="Simmons D."/>
            <person name="Wilczek-Boney K."/>
            <person name="Hale W."/>
            <person name="Jakkamsetti A."/>
            <person name="Pham P."/>
            <person name="Ruth R."/>
            <person name="San Lucas F."/>
            <person name="Warren J."/>
            <person name="Zhang J."/>
            <person name="Zhao Z."/>
            <person name="Zhou C."/>
            <person name="Zhu D."/>
            <person name="Lee S."/>
            <person name="Bess C."/>
            <person name="Blankenburg K."/>
            <person name="Forbes L."/>
            <person name="Fu Q."/>
            <person name="Gubbala S."/>
            <person name="Hirani K."/>
            <person name="Jayaseelan J.C."/>
            <person name="Lara F."/>
            <person name="Munidasa M."/>
            <person name="Palculict T."/>
            <person name="Patil S."/>
            <person name="Pu L.-L."/>
            <person name="Saada N."/>
            <person name="Tang L."/>
            <person name="Weissenberger G."/>
            <person name="Zhu Y."/>
            <person name="Hemphill L."/>
            <person name="Shang Y."/>
            <person name="Youmans B."/>
            <person name="Ayvaz T."/>
            <person name="Ross M."/>
            <person name="Santibanez J."/>
            <person name="Aqrawi P."/>
            <person name="Gross S."/>
            <person name="Joshi V."/>
            <person name="Fowler G."/>
            <person name="Nazareth L."/>
            <person name="Reid J."/>
            <person name="Worley K."/>
            <person name="Petrosino J."/>
            <person name="Highlander S."/>
            <person name="Gibbs R."/>
        </authorList>
    </citation>
    <scope>NUCLEOTIDE SEQUENCE [LARGE SCALE GENOMIC DNA]</scope>
    <source>
        <strain evidence="1 2">9715</strain>
    </source>
</reference>
<accession>G4CQ06</accession>
<dbReference type="OrthoDB" id="8602841at2"/>
<gene>
    <name evidence="1" type="ORF">HMPREF9370_1166</name>
</gene>
<name>G4CQ06_9NEIS</name>
<evidence type="ECO:0000313" key="2">
    <source>
        <dbReference type="Proteomes" id="UP000005336"/>
    </source>
</evidence>